<dbReference type="Proteomes" id="UP000568888">
    <property type="component" value="Unassembled WGS sequence"/>
</dbReference>
<gene>
    <name evidence="1" type="ORF">GMPD_03070</name>
</gene>
<comment type="caution">
    <text evidence="1">The sequence shown here is derived from an EMBL/GenBank/DDBJ whole genome shotgun (WGS) entry which is preliminary data.</text>
</comment>
<dbReference type="EMBL" id="BLXY01000001">
    <property type="protein sequence ID" value="GFO62388.1"/>
    <property type="molecule type" value="Genomic_DNA"/>
</dbReference>
<accession>A0A6V8MQP2</accession>
<name>A0A6V8MQP2_9BACT</name>
<dbReference type="AlphaFoldDB" id="A0A6V8MQP2"/>
<proteinExistence type="predicted"/>
<organism evidence="1 2">
    <name type="scientific">Geomonas paludis</name>
    <dbReference type="NCBI Taxonomy" id="2740185"/>
    <lineage>
        <taxon>Bacteria</taxon>
        <taxon>Pseudomonadati</taxon>
        <taxon>Thermodesulfobacteriota</taxon>
        <taxon>Desulfuromonadia</taxon>
        <taxon>Geobacterales</taxon>
        <taxon>Geobacteraceae</taxon>
        <taxon>Geomonas</taxon>
    </lineage>
</organism>
<evidence type="ECO:0000313" key="2">
    <source>
        <dbReference type="Proteomes" id="UP000568888"/>
    </source>
</evidence>
<evidence type="ECO:0000313" key="1">
    <source>
        <dbReference type="EMBL" id="GFO62388.1"/>
    </source>
</evidence>
<reference evidence="2" key="1">
    <citation type="submission" date="2020-06" db="EMBL/GenBank/DDBJ databases">
        <title>Draft genomic sequecing of Geomonas sp. Red736.</title>
        <authorList>
            <person name="Itoh H."/>
            <person name="Xu Z.X."/>
            <person name="Ushijima N."/>
            <person name="Masuda Y."/>
            <person name="Shiratori Y."/>
            <person name="Senoo K."/>
        </authorList>
    </citation>
    <scope>NUCLEOTIDE SEQUENCE [LARGE SCALE GENOMIC DNA]</scope>
    <source>
        <strain evidence="2">Red736</strain>
    </source>
</reference>
<sequence>MLLPPVIHKKVRLDISDIGMPPDDSHRFNERGDEKRLTFCIKAARLVKGALKTRTPLLTKKVRFLDC</sequence>
<protein>
    <submittedName>
        <fullName evidence="1">Uncharacterized protein</fullName>
    </submittedName>
</protein>